<protein>
    <submittedName>
        <fullName evidence="1">Uncharacterized protein</fullName>
    </submittedName>
</protein>
<dbReference type="Proteomes" id="UP000799750">
    <property type="component" value="Unassembled WGS sequence"/>
</dbReference>
<name>A0A6A6RB68_9PEZI</name>
<organism evidence="1 2">
    <name type="scientific">Lophium mytilinum</name>
    <dbReference type="NCBI Taxonomy" id="390894"/>
    <lineage>
        <taxon>Eukaryota</taxon>
        <taxon>Fungi</taxon>
        <taxon>Dikarya</taxon>
        <taxon>Ascomycota</taxon>
        <taxon>Pezizomycotina</taxon>
        <taxon>Dothideomycetes</taxon>
        <taxon>Pleosporomycetidae</taxon>
        <taxon>Mytilinidiales</taxon>
        <taxon>Mytilinidiaceae</taxon>
        <taxon>Lophium</taxon>
    </lineage>
</organism>
<accession>A0A6A6RB68</accession>
<gene>
    <name evidence="1" type="ORF">BU16DRAFT_554113</name>
</gene>
<proteinExistence type="predicted"/>
<keyword evidence="2" id="KW-1185">Reference proteome</keyword>
<sequence length="172" mass="18822">MPNAAIPVTFGSLLSAVVVKLPASEDAHGVHPTYSHEAIVRAKNVLFSRVAKHDAGSALENELYRKKWNVGIVSPRSAGPFNLEAYCRWIFSGLDGSYRAAITPEKDIEISEAKRRTRLHSSSSSSGQLYLGGRPNSVVLHPSECEIGDAMGFERKVWTGKRGPWWCNSGNV</sequence>
<reference evidence="1" key="1">
    <citation type="journal article" date="2020" name="Stud. Mycol.">
        <title>101 Dothideomycetes genomes: a test case for predicting lifestyles and emergence of pathogens.</title>
        <authorList>
            <person name="Haridas S."/>
            <person name="Albert R."/>
            <person name="Binder M."/>
            <person name="Bloem J."/>
            <person name="Labutti K."/>
            <person name="Salamov A."/>
            <person name="Andreopoulos B."/>
            <person name="Baker S."/>
            <person name="Barry K."/>
            <person name="Bills G."/>
            <person name="Bluhm B."/>
            <person name="Cannon C."/>
            <person name="Castanera R."/>
            <person name="Culley D."/>
            <person name="Daum C."/>
            <person name="Ezra D."/>
            <person name="Gonzalez J."/>
            <person name="Henrissat B."/>
            <person name="Kuo A."/>
            <person name="Liang C."/>
            <person name="Lipzen A."/>
            <person name="Lutzoni F."/>
            <person name="Magnuson J."/>
            <person name="Mondo S."/>
            <person name="Nolan M."/>
            <person name="Ohm R."/>
            <person name="Pangilinan J."/>
            <person name="Park H.-J."/>
            <person name="Ramirez L."/>
            <person name="Alfaro M."/>
            <person name="Sun H."/>
            <person name="Tritt A."/>
            <person name="Yoshinaga Y."/>
            <person name="Zwiers L.-H."/>
            <person name="Turgeon B."/>
            <person name="Goodwin S."/>
            <person name="Spatafora J."/>
            <person name="Crous P."/>
            <person name="Grigoriev I."/>
        </authorList>
    </citation>
    <scope>NUCLEOTIDE SEQUENCE</scope>
    <source>
        <strain evidence="1">CBS 269.34</strain>
    </source>
</reference>
<dbReference type="EMBL" id="MU004181">
    <property type="protein sequence ID" value="KAF2502045.1"/>
    <property type="molecule type" value="Genomic_DNA"/>
</dbReference>
<evidence type="ECO:0000313" key="2">
    <source>
        <dbReference type="Proteomes" id="UP000799750"/>
    </source>
</evidence>
<evidence type="ECO:0000313" key="1">
    <source>
        <dbReference type="EMBL" id="KAF2502045.1"/>
    </source>
</evidence>
<dbReference type="AlphaFoldDB" id="A0A6A6RB68"/>